<proteinExistence type="predicted"/>
<dbReference type="AlphaFoldDB" id="A0A2I0VDA6"/>
<dbReference type="PANTHER" id="PTHR33116">
    <property type="entry name" value="REVERSE TRANSCRIPTASE ZINC-BINDING DOMAIN-CONTAINING PROTEIN-RELATED-RELATED"/>
    <property type="match status" value="1"/>
</dbReference>
<protein>
    <submittedName>
        <fullName evidence="2">Ribonuclease H protein</fullName>
    </submittedName>
</protein>
<evidence type="ECO:0000259" key="1">
    <source>
        <dbReference type="Pfam" id="PF00078"/>
    </source>
</evidence>
<evidence type="ECO:0000313" key="3">
    <source>
        <dbReference type="Proteomes" id="UP000233837"/>
    </source>
</evidence>
<dbReference type="PANTHER" id="PTHR33116:SF78">
    <property type="entry name" value="OS12G0587133 PROTEIN"/>
    <property type="match status" value="1"/>
</dbReference>
<name>A0A2I0VDA6_9ASPA</name>
<dbReference type="EMBL" id="KZ503791">
    <property type="protein sequence ID" value="PKU61387.1"/>
    <property type="molecule type" value="Genomic_DNA"/>
</dbReference>
<dbReference type="Pfam" id="PF00078">
    <property type="entry name" value="RVT_1"/>
    <property type="match status" value="1"/>
</dbReference>
<keyword evidence="3" id="KW-1185">Reference proteome</keyword>
<gene>
    <name evidence="2" type="ORF">MA16_Dca021019</name>
</gene>
<sequence length="332" mass="38333">MNKDWKKTQIVLIPKINNPSYAAHYRPISLCNTVYKLIPKVLLNRIKFPKLISRCPLSPYLFILCSQLLSNAILEKENIGVRISSNSPRISHLLYADDVMIFVEAKIYNVKVIKEIIKKYCNWTGQKVNTPKSGLLFGKAVNTRMKRKIKNILGYKEVKEFCYLGSKLVLRRPSRSEYQFIIDNVMKKLNSWGSKFLSLAGKITLVKTVILSILSFYTTVSIIPNSILEEIEKLCRSFIWNKNNNGQGLHYINWNKICEPVNHGGRGLHSCINKVGPLRAKVAWKYLKEDDYLLHKTLYPKYGSVWKVGNRSRSVSMTWKIIKDGSKYLNQL</sequence>
<reference evidence="2 3" key="1">
    <citation type="journal article" date="2016" name="Sci. Rep.">
        <title>The Dendrobium catenatum Lindl. genome sequence provides insights into polysaccharide synthase, floral development and adaptive evolution.</title>
        <authorList>
            <person name="Zhang G.Q."/>
            <person name="Xu Q."/>
            <person name="Bian C."/>
            <person name="Tsai W.C."/>
            <person name="Yeh C.M."/>
            <person name="Liu K.W."/>
            <person name="Yoshida K."/>
            <person name="Zhang L.S."/>
            <person name="Chang S.B."/>
            <person name="Chen F."/>
            <person name="Shi Y."/>
            <person name="Su Y.Y."/>
            <person name="Zhang Y.Q."/>
            <person name="Chen L.J."/>
            <person name="Yin Y."/>
            <person name="Lin M."/>
            <person name="Huang H."/>
            <person name="Deng H."/>
            <person name="Wang Z.W."/>
            <person name="Zhu S.L."/>
            <person name="Zhao X."/>
            <person name="Deng C."/>
            <person name="Niu S.C."/>
            <person name="Huang J."/>
            <person name="Wang M."/>
            <person name="Liu G.H."/>
            <person name="Yang H.J."/>
            <person name="Xiao X.J."/>
            <person name="Hsiao Y.Y."/>
            <person name="Wu W.L."/>
            <person name="Chen Y.Y."/>
            <person name="Mitsuda N."/>
            <person name="Ohme-Takagi M."/>
            <person name="Luo Y.B."/>
            <person name="Van de Peer Y."/>
            <person name="Liu Z.J."/>
        </authorList>
    </citation>
    <scope>NUCLEOTIDE SEQUENCE [LARGE SCALE GENOMIC DNA]</scope>
    <source>
        <tissue evidence="2">The whole plant</tissue>
    </source>
</reference>
<evidence type="ECO:0000313" key="2">
    <source>
        <dbReference type="EMBL" id="PKU61387.1"/>
    </source>
</evidence>
<dbReference type="Proteomes" id="UP000233837">
    <property type="component" value="Unassembled WGS sequence"/>
</dbReference>
<dbReference type="STRING" id="906689.A0A2I0VDA6"/>
<feature type="domain" description="Reverse transcriptase" evidence="1">
    <location>
        <begin position="55"/>
        <end position="167"/>
    </location>
</feature>
<reference evidence="2 3" key="2">
    <citation type="journal article" date="2017" name="Nature">
        <title>The Apostasia genome and the evolution of orchids.</title>
        <authorList>
            <person name="Zhang G.Q."/>
            <person name="Liu K.W."/>
            <person name="Li Z."/>
            <person name="Lohaus R."/>
            <person name="Hsiao Y.Y."/>
            <person name="Niu S.C."/>
            <person name="Wang J.Y."/>
            <person name="Lin Y.C."/>
            <person name="Xu Q."/>
            <person name="Chen L.J."/>
            <person name="Yoshida K."/>
            <person name="Fujiwara S."/>
            <person name="Wang Z.W."/>
            <person name="Zhang Y.Q."/>
            <person name="Mitsuda N."/>
            <person name="Wang M."/>
            <person name="Liu G.H."/>
            <person name="Pecoraro L."/>
            <person name="Huang H.X."/>
            <person name="Xiao X.J."/>
            <person name="Lin M."/>
            <person name="Wu X.Y."/>
            <person name="Wu W.L."/>
            <person name="Chen Y.Y."/>
            <person name="Chang S.B."/>
            <person name="Sakamoto S."/>
            <person name="Ohme-Takagi M."/>
            <person name="Yagi M."/>
            <person name="Zeng S.J."/>
            <person name="Shen C.Y."/>
            <person name="Yeh C.M."/>
            <person name="Luo Y.B."/>
            <person name="Tsai W.C."/>
            <person name="Van de Peer Y."/>
            <person name="Liu Z.J."/>
        </authorList>
    </citation>
    <scope>NUCLEOTIDE SEQUENCE [LARGE SCALE GENOMIC DNA]</scope>
    <source>
        <tissue evidence="2">The whole plant</tissue>
    </source>
</reference>
<organism evidence="2 3">
    <name type="scientific">Dendrobium catenatum</name>
    <dbReference type="NCBI Taxonomy" id="906689"/>
    <lineage>
        <taxon>Eukaryota</taxon>
        <taxon>Viridiplantae</taxon>
        <taxon>Streptophyta</taxon>
        <taxon>Embryophyta</taxon>
        <taxon>Tracheophyta</taxon>
        <taxon>Spermatophyta</taxon>
        <taxon>Magnoliopsida</taxon>
        <taxon>Liliopsida</taxon>
        <taxon>Asparagales</taxon>
        <taxon>Orchidaceae</taxon>
        <taxon>Epidendroideae</taxon>
        <taxon>Malaxideae</taxon>
        <taxon>Dendrobiinae</taxon>
        <taxon>Dendrobium</taxon>
    </lineage>
</organism>
<dbReference type="InterPro" id="IPR000477">
    <property type="entry name" value="RT_dom"/>
</dbReference>
<accession>A0A2I0VDA6</accession>